<evidence type="ECO:0000256" key="1">
    <source>
        <dbReference type="ARBA" id="ARBA00004141"/>
    </source>
</evidence>
<keyword evidence="6 8" id="KW-0675">Receptor</keyword>
<dbReference type="PANTHER" id="PTHR45695">
    <property type="entry name" value="LEUCOKININ RECEPTOR-RELATED"/>
    <property type="match status" value="1"/>
</dbReference>
<reference evidence="11" key="1">
    <citation type="journal article" date="2023" name="G3 (Bethesda)">
        <title>A reference genome for the long-term kleptoplast-retaining sea slug Elysia crispata morphotype clarki.</title>
        <authorList>
            <person name="Eastman K.E."/>
            <person name="Pendleton A.L."/>
            <person name="Shaikh M.A."/>
            <person name="Suttiyut T."/>
            <person name="Ogas R."/>
            <person name="Tomko P."/>
            <person name="Gavelis G."/>
            <person name="Widhalm J.R."/>
            <person name="Wisecaver J.H."/>
        </authorList>
    </citation>
    <scope>NUCLEOTIDE SEQUENCE</scope>
    <source>
        <strain evidence="11">ECLA1</strain>
    </source>
</reference>
<feature type="transmembrane region" description="Helical" evidence="9">
    <location>
        <begin position="215"/>
        <end position="236"/>
    </location>
</feature>
<evidence type="ECO:0000256" key="6">
    <source>
        <dbReference type="ARBA" id="ARBA00023170"/>
    </source>
</evidence>
<keyword evidence="7 8" id="KW-0807">Transducer</keyword>
<feature type="transmembrane region" description="Helical" evidence="9">
    <location>
        <begin position="175"/>
        <end position="195"/>
    </location>
</feature>
<dbReference type="PRINTS" id="PR00237">
    <property type="entry name" value="GPCRRHODOPSN"/>
</dbReference>
<dbReference type="GO" id="GO:0005886">
    <property type="term" value="C:plasma membrane"/>
    <property type="evidence" value="ECO:0007669"/>
    <property type="project" value="TreeGrafter"/>
</dbReference>
<dbReference type="InterPro" id="IPR017452">
    <property type="entry name" value="GPCR_Rhodpsn_7TM"/>
</dbReference>
<organism evidence="11 12">
    <name type="scientific">Elysia crispata</name>
    <name type="common">lettuce slug</name>
    <dbReference type="NCBI Taxonomy" id="231223"/>
    <lineage>
        <taxon>Eukaryota</taxon>
        <taxon>Metazoa</taxon>
        <taxon>Spiralia</taxon>
        <taxon>Lophotrochozoa</taxon>
        <taxon>Mollusca</taxon>
        <taxon>Gastropoda</taxon>
        <taxon>Heterobranchia</taxon>
        <taxon>Euthyneura</taxon>
        <taxon>Panpulmonata</taxon>
        <taxon>Sacoglossa</taxon>
        <taxon>Placobranchoidea</taxon>
        <taxon>Plakobranchidae</taxon>
        <taxon>Elysia</taxon>
    </lineage>
</organism>
<dbReference type="InterPro" id="IPR000276">
    <property type="entry name" value="GPCR_Rhodpsn"/>
</dbReference>
<keyword evidence="4 8" id="KW-0297">G-protein coupled receptor</keyword>
<comment type="subcellular location">
    <subcellularLocation>
        <location evidence="1">Membrane</location>
        <topology evidence="1">Multi-pass membrane protein</topology>
    </subcellularLocation>
</comment>
<dbReference type="PROSITE" id="PS50262">
    <property type="entry name" value="G_PROTEIN_RECEP_F1_2"/>
    <property type="match status" value="1"/>
</dbReference>
<dbReference type="AlphaFoldDB" id="A0AAE1DNW4"/>
<accession>A0AAE1DNW4</accession>
<keyword evidence="3 9" id="KW-1133">Transmembrane helix</keyword>
<feature type="domain" description="G-protein coupled receptors family 1 profile" evidence="10">
    <location>
        <begin position="1"/>
        <end position="233"/>
    </location>
</feature>
<feature type="transmembrane region" description="Helical" evidence="9">
    <location>
        <begin position="124"/>
        <end position="151"/>
    </location>
</feature>
<keyword evidence="5 9" id="KW-0472">Membrane</keyword>
<comment type="caution">
    <text evidence="11">The sequence shown here is derived from an EMBL/GenBank/DDBJ whole genome shotgun (WGS) entry which is preliminary data.</text>
</comment>
<keyword evidence="2 8" id="KW-0812">Transmembrane</keyword>
<dbReference type="GO" id="GO:0004930">
    <property type="term" value="F:G protein-coupled receptor activity"/>
    <property type="evidence" value="ECO:0007669"/>
    <property type="project" value="UniProtKB-KW"/>
</dbReference>
<gene>
    <name evidence="11" type="ORF">RRG08_021802</name>
</gene>
<keyword evidence="12" id="KW-1185">Reference proteome</keyword>
<evidence type="ECO:0000313" key="11">
    <source>
        <dbReference type="EMBL" id="KAK3777691.1"/>
    </source>
</evidence>
<feature type="transmembrane region" description="Helical" evidence="9">
    <location>
        <begin position="31"/>
        <end position="52"/>
    </location>
</feature>
<evidence type="ECO:0000313" key="12">
    <source>
        <dbReference type="Proteomes" id="UP001283361"/>
    </source>
</evidence>
<evidence type="ECO:0000256" key="9">
    <source>
        <dbReference type="SAM" id="Phobius"/>
    </source>
</evidence>
<comment type="similarity">
    <text evidence="8">Belongs to the G-protein coupled receptor 1 family.</text>
</comment>
<evidence type="ECO:0000256" key="3">
    <source>
        <dbReference type="ARBA" id="ARBA00022989"/>
    </source>
</evidence>
<dbReference type="EMBL" id="JAWDGP010003066">
    <property type="protein sequence ID" value="KAK3777691.1"/>
    <property type="molecule type" value="Genomic_DNA"/>
</dbReference>
<evidence type="ECO:0000256" key="8">
    <source>
        <dbReference type="RuleBase" id="RU000688"/>
    </source>
</evidence>
<evidence type="ECO:0000256" key="4">
    <source>
        <dbReference type="ARBA" id="ARBA00023040"/>
    </source>
</evidence>
<evidence type="ECO:0000256" key="7">
    <source>
        <dbReference type="ARBA" id="ARBA00023224"/>
    </source>
</evidence>
<protein>
    <recommendedName>
        <fullName evidence="10">G-protein coupled receptors family 1 profile domain-containing protein</fullName>
    </recommendedName>
</protein>
<dbReference type="Proteomes" id="UP001283361">
    <property type="component" value="Unassembled WGS sequence"/>
</dbReference>
<evidence type="ECO:0000256" key="2">
    <source>
        <dbReference type="ARBA" id="ARBA00022692"/>
    </source>
</evidence>
<dbReference type="Pfam" id="PF00001">
    <property type="entry name" value="7tm_1"/>
    <property type="match status" value="1"/>
</dbReference>
<dbReference type="PROSITE" id="PS00237">
    <property type="entry name" value="G_PROTEIN_RECEP_F1_1"/>
    <property type="match status" value="1"/>
</dbReference>
<feature type="transmembrane region" description="Helical" evidence="9">
    <location>
        <begin position="5"/>
        <end position="25"/>
    </location>
</feature>
<sequence length="317" mass="36685">MARSVAIFCIPTTAVHYVFNVWVLGTNLCKVTAYMQGVSIVTSVLTIVLMSIDRYLAIRHPMKNRRIFTLSRVRRLVMMTWLTAAVVVFPVALVRQVITPELGVQHVYCTEIWPTHLMRQVYDVAFLVCIYLIPGSAIVVLYTLVGFRLWAKDAHLQRQNSIRNQDDVLLVRRRLALMMIIISILFAACWLPYYICNICFEFFEVDTATDLIDLYPFAILLGHSNSALNPILYCIMHKSFKSFLLKIIKCHCRKIRWRRQNTLTNSCSNNGSWRSPSYKMVSRKQPNVRQSEIILCKDFSGVRNARHERASVRCNEV</sequence>
<name>A0AAE1DNW4_9GAST</name>
<evidence type="ECO:0000259" key="10">
    <source>
        <dbReference type="PROSITE" id="PS50262"/>
    </source>
</evidence>
<dbReference type="SUPFAM" id="SSF81321">
    <property type="entry name" value="Family A G protein-coupled receptor-like"/>
    <property type="match status" value="1"/>
</dbReference>
<dbReference type="Gene3D" id="1.20.1070.10">
    <property type="entry name" value="Rhodopsin 7-helix transmembrane proteins"/>
    <property type="match status" value="1"/>
</dbReference>
<dbReference type="PANTHER" id="PTHR45695:SF15">
    <property type="entry name" value="OPSIN RH2"/>
    <property type="match status" value="1"/>
</dbReference>
<proteinExistence type="inferred from homology"/>
<feature type="transmembrane region" description="Helical" evidence="9">
    <location>
        <begin position="73"/>
        <end position="93"/>
    </location>
</feature>
<evidence type="ECO:0000256" key="5">
    <source>
        <dbReference type="ARBA" id="ARBA00023136"/>
    </source>
</evidence>